<dbReference type="GeneID" id="93338238"/>
<keyword evidence="4" id="KW-1185">Reference proteome</keyword>
<sequence length="295" mass="30223">MKKLQLASLTLAALLLAGCGASAASTAESTSEAVSTEETAPAATAAPAETQAPAAALPDGVYTAKFNTDSSMFHANEAVDGMGTLTVENGTMTFHVSLQSQKIVNLYPGMAADAPAHESDWLQPTVDTVTYSDGTSDEVYGFDIPVAAVDADFQLAILGTKGTWYDHTVSISDAEPAAEAAAAAAVEIPADGSYTCAVTLEGGSGRATVESPAALTVADGIMTATIVWSSPNYDYMLVDGEKYLPVNTDGNSTFEIPVAALDTALAVTADTVAMSTPHEIDYTLTFDSATLAAAE</sequence>
<feature type="chain" id="PRO_5012142897" description="Iron transporter" evidence="2">
    <location>
        <begin position="24"/>
        <end position="295"/>
    </location>
</feature>
<dbReference type="Proteomes" id="UP000190286">
    <property type="component" value="Unassembled WGS sequence"/>
</dbReference>
<dbReference type="EMBL" id="FUYF01000009">
    <property type="protein sequence ID" value="SKA87896.1"/>
    <property type="molecule type" value="Genomic_DNA"/>
</dbReference>
<dbReference type="OrthoDB" id="9812528at2"/>
<protein>
    <recommendedName>
        <fullName evidence="5">Iron transporter</fullName>
    </recommendedName>
</protein>
<name>A0A1T4XEC6_9FIRM</name>
<reference evidence="3 4" key="1">
    <citation type="submission" date="2017-02" db="EMBL/GenBank/DDBJ databases">
        <authorList>
            <person name="Peterson S.W."/>
        </authorList>
    </citation>
    <scope>NUCLEOTIDE SEQUENCE [LARGE SCALE GENOMIC DNA]</scope>
    <source>
        <strain evidence="3 4">ATCC 27749</strain>
    </source>
</reference>
<accession>A0A1T4XEC6</accession>
<evidence type="ECO:0000256" key="1">
    <source>
        <dbReference type="SAM" id="MobiDB-lite"/>
    </source>
</evidence>
<dbReference type="AlphaFoldDB" id="A0A1T4XEC6"/>
<keyword evidence="2" id="KW-0732">Signal</keyword>
<organism evidence="3 4">
    <name type="scientific">Gemmiger formicilis</name>
    <dbReference type="NCBI Taxonomy" id="745368"/>
    <lineage>
        <taxon>Bacteria</taxon>
        <taxon>Bacillati</taxon>
        <taxon>Bacillota</taxon>
        <taxon>Clostridia</taxon>
        <taxon>Eubacteriales</taxon>
        <taxon>Gemmiger</taxon>
    </lineage>
</organism>
<evidence type="ECO:0008006" key="5">
    <source>
        <dbReference type="Google" id="ProtNLM"/>
    </source>
</evidence>
<dbReference type="PROSITE" id="PS51257">
    <property type="entry name" value="PROKAR_LIPOPROTEIN"/>
    <property type="match status" value="1"/>
</dbReference>
<feature type="signal peptide" evidence="2">
    <location>
        <begin position="1"/>
        <end position="23"/>
    </location>
</feature>
<evidence type="ECO:0000313" key="4">
    <source>
        <dbReference type="Proteomes" id="UP000190286"/>
    </source>
</evidence>
<gene>
    <name evidence="3" type="ORF">SAMN02745178_01781</name>
</gene>
<feature type="region of interest" description="Disordered" evidence="1">
    <location>
        <begin position="30"/>
        <end position="51"/>
    </location>
</feature>
<proteinExistence type="predicted"/>
<evidence type="ECO:0000256" key="2">
    <source>
        <dbReference type="SAM" id="SignalP"/>
    </source>
</evidence>
<dbReference type="RefSeq" id="WP_078784697.1">
    <property type="nucleotide sequence ID" value="NZ_FUYF01000009.1"/>
</dbReference>
<dbReference type="STRING" id="745368.SAMN02745178_01781"/>
<evidence type="ECO:0000313" key="3">
    <source>
        <dbReference type="EMBL" id="SKA87896.1"/>
    </source>
</evidence>